<evidence type="ECO:0000313" key="3">
    <source>
        <dbReference type="Proteomes" id="UP001518990"/>
    </source>
</evidence>
<protein>
    <recommendedName>
        <fullName evidence="1">CRISPR associated protein Cas6 C-terminal domain-containing protein</fullName>
    </recommendedName>
</protein>
<gene>
    <name evidence="2" type="ORF">IAI60_21000</name>
</gene>
<comment type="caution">
    <text evidence="2">The sequence shown here is derived from an EMBL/GenBank/DDBJ whole genome shotgun (WGS) entry which is preliminary data.</text>
</comment>
<dbReference type="RefSeq" id="WP_207450889.1">
    <property type="nucleotide sequence ID" value="NZ_JACTNF010000041.1"/>
</dbReference>
<evidence type="ECO:0000313" key="2">
    <source>
        <dbReference type="EMBL" id="MBO1077089.1"/>
    </source>
</evidence>
<dbReference type="InterPro" id="IPR049435">
    <property type="entry name" value="Cas_Cas6_C"/>
</dbReference>
<feature type="domain" description="CRISPR associated protein Cas6 C-terminal" evidence="1">
    <location>
        <begin position="120"/>
        <end position="228"/>
    </location>
</feature>
<sequence>MPRVTLDLPRPVQFRYLDTMHAALVTALRRAGVEEQQVIGATAAPWTFGISGRSFAGGRVRVNSVTLSTPDPALGAAMLRITGADACVRSSNGDVLDLTGATCRPVPVPLHPDQERLAIGFASPFLVSERGTKKAYVRSLAGLDLSAAFSAGLSRRLRRPVTLQVEQDRLSAVTEGAAPMLVRVRRSGTRDLILPALSAVLTLCGKPADLRDAYLAGLGEKTRYGFGCPVALA</sequence>
<dbReference type="EMBL" id="JACTNF010000041">
    <property type="protein sequence ID" value="MBO1077089.1"/>
    <property type="molecule type" value="Genomic_DNA"/>
</dbReference>
<proteinExistence type="predicted"/>
<dbReference type="Proteomes" id="UP001518990">
    <property type="component" value="Unassembled WGS sequence"/>
</dbReference>
<keyword evidence="3" id="KW-1185">Reference proteome</keyword>
<evidence type="ECO:0000259" key="1">
    <source>
        <dbReference type="Pfam" id="PF01881"/>
    </source>
</evidence>
<organism evidence="2 3">
    <name type="scientific">Roseomonas marmotae</name>
    <dbReference type="NCBI Taxonomy" id="2768161"/>
    <lineage>
        <taxon>Bacteria</taxon>
        <taxon>Pseudomonadati</taxon>
        <taxon>Pseudomonadota</taxon>
        <taxon>Alphaproteobacteria</taxon>
        <taxon>Acetobacterales</taxon>
        <taxon>Roseomonadaceae</taxon>
        <taxon>Roseomonas</taxon>
    </lineage>
</organism>
<accession>A0ABS3KI07</accession>
<name>A0ABS3KI07_9PROT</name>
<dbReference type="Pfam" id="PF01881">
    <property type="entry name" value="Cas_Cas6_C"/>
    <property type="match status" value="1"/>
</dbReference>
<reference evidence="2 3" key="1">
    <citation type="submission" date="2020-09" db="EMBL/GenBank/DDBJ databases">
        <title>Roseomonas.</title>
        <authorList>
            <person name="Zhu W."/>
        </authorList>
    </citation>
    <scope>NUCLEOTIDE SEQUENCE [LARGE SCALE GENOMIC DNA]</scope>
    <source>
        <strain evidence="2 3">1311</strain>
    </source>
</reference>